<protein>
    <submittedName>
        <fullName evidence="1">Uncharacterized protein</fullName>
    </submittedName>
</protein>
<evidence type="ECO:0000313" key="1">
    <source>
        <dbReference type="EMBL" id="SUS04595.1"/>
    </source>
</evidence>
<name>A0A380T8U6_9ZZZZ</name>
<gene>
    <name evidence="1" type="ORF">DF3PB_1340003</name>
</gene>
<dbReference type="AlphaFoldDB" id="A0A380T8U6"/>
<sequence length="69" mass="7921">MASGARVSSFVVTRPHRSSFVAFGRVHFASDVVLLVATRRHRRIIRTPRHRLPAAKTNITRTYRLQQPL</sequence>
<reference evidence="1" key="1">
    <citation type="submission" date="2018-07" db="EMBL/GenBank/DDBJ databases">
        <authorList>
            <person name="Quirk P.G."/>
            <person name="Krulwich T.A."/>
        </authorList>
    </citation>
    <scope>NUCLEOTIDE SEQUENCE</scope>
</reference>
<accession>A0A380T8U6</accession>
<proteinExistence type="predicted"/>
<dbReference type="EMBL" id="UIDG01000040">
    <property type="protein sequence ID" value="SUS04595.1"/>
    <property type="molecule type" value="Genomic_DNA"/>
</dbReference>
<organism evidence="1">
    <name type="scientific">metagenome</name>
    <dbReference type="NCBI Taxonomy" id="256318"/>
    <lineage>
        <taxon>unclassified sequences</taxon>
        <taxon>metagenomes</taxon>
    </lineage>
</organism>